<dbReference type="VEuPathDB" id="VectorBase:AFUN020057"/>
<dbReference type="SUPFAM" id="SSF48726">
    <property type="entry name" value="Immunoglobulin"/>
    <property type="match status" value="2"/>
</dbReference>
<dbReference type="Gene3D" id="2.60.40.10">
    <property type="entry name" value="Immunoglobulins"/>
    <property type="match status" value="2"/>
</dbReference>
<accession>A0A4Y0BN67</accession>
<sequence>MQSKMQPVRFLSSLLLLVVCTVFTATGQTVDTEPRSITVVENQENVNLHCRIGRAAQLCLIRMPGVNDQFTLAPNINSPVAGMSYYGEGLDKGSCGVHIDRVTAENAGFMNCTLFVDGRGLTGAIEIVVAFPPEQPTIEVVAGNVNNLEVNSQLTFRCISARGNPAAKLAWFLDQEPIYEGVKLDKPEEYFDEQSNKRYFTASSTLTRSIRAEDNGKRLTCQAEHIAYSDKLSRTDLIMNVNFQPQALPEQIVYGLQLGRTATASMVIKANPSPRVLWNIDGMDYHQGTEQGRYAVPIPEALGNNHYNVSLTIAGLTLEDLSKVYVMRASNNFGTEDYRLSLRSQDEVFSESSSFGTGEIVGLVLAVLIVLLAVALIFIARATGRWCFRGASLNTDINPDSEAQITPHPHDDEIDERQQTQDPAAHYVHEGDEKHAATNGKHENGKQTKAQQQQPAATVVPPVVPTKQENGKTDSKTNTSV</sequence>
<dbReference type="PANTHER" id="PTHR45889">
    <property type="entry name" value="IG-LIKE DOMAIN-CONTAINING PROTEIN"/>
    <property type="match status" value="1"/>
</dbReference>
<feature type="compositionally biased region" description="Basic and acidic residues" evidence="2">
    <location>
        <begin position="408"/>
        <end position="419"/>
    </location>
</feature>
<evidence type="ECO:0000256" key="4">
    <source>
        <dbReference type="SAM" id="SignalP"/>
    </source>
</evidence>
<dbReference type="Pfam" id="PF08205">
    <property type="entry name" value="C2-set_2"/>
    <property type="match status" value="1"/>
</dbReference>
<proteinExistence type="predicted"/>
<feature type="region of interest" description="Disordered" evidence="2">
    <location>
        <begin position="397"/>
        <end position="481"/>
    </location>
</feature>
<feature type="compositionally biased region" description="Low complexity" evidence="2">
    <location>
        <begin position="447"/>
        <end position="468"/>
    </location>
</feature>
<dbReference type="InterPro" id="IPR036179">
    <property type="entry name" value="Ig-like_dom_sf"/>
</dbReference>
<evidence type="ECO:0000313" key="6">
    <source>
        <dbReference type="EnsemblMetazoa" id="AFUN020057-PA"/>
    </source>
</evidence>
<organism evidence="6">
    <name type="scientific">Anopheles funestus</name>
    <name type="common">African malaria mosquito</name>
    <dbReference type="NCBI Taxonomy" id="62324"/>
    <lineage>
        <taxon>Eukaryota</taxon>
        <taxon>Metazoa</taxon>
        <taxon>Ecdysozoa</taxon>
        <taxon>Arthropoda</taxon>
        <taxon>Hexapoda</taxon>
        <taxon>Insecta</taxon>
        <taxon>Pterygota</taxon>
        <taxon>Neoptera</taxon>
        <taxon>Endopterygota</taxon>
        <taxon>Diptera</taxon>
        <taxon>Nematocera</taxon>
        <taxon>Culicoidea</taxon>
        <taxon>Culicidae</taxon>
        <taxon>Anophelinae</taxon>
        <taxon>Anopheles</taxon>
    </lineage>
</organism>
<evidence type="ECO:0000256" key="3">
    <source>
        <dbReference type="SAM" id="Phobius"/>
    </source>
</evidence>
<evidence type="ECO:0000256" key="2">
    <source>
        <dbReference type="SAM" id="MobiDB-lite"/>
    </source>
</evidence>
<evidence type="ECO:0000259" key="5">
    <source>
        <dbReference type="PROSITE" id="PS50835"/>
    </source>
</evidence>
<dbReference type="AlphaFoldDB" id="A0A4Y0BN67"/>
<feature type="transmembrane region" description="Helical" evidence="3">
    <location>
        <begin position="360"/>
        <end position="380"/>
    </location>
</feature>
<dbReference type="InterPro" id="IPR013162">
    <property type="entry name" value="CD80_C2-set"/>
</dbReference>
<evidence type="ECO:0000256" key="1">
    <source>
        <dbReference type="ARBA" id="ARBA00023157"/>
    </source>
</evidence>
<feature type="chain" id="PRO_5021402076" evidence="4">
    <location>
        <begin position="28"/>
        <end position="481"/>
    </location>
</feature>
<dbReference type="InterPro" id="IPR007110">
    <property type="entry name" value="Ig-like_dom"/>
</dbReference>
<keyword evidence="4" id="KW-0732">Signal</keyword>
<feature type="domain" description="Ig-like" evidence="5">
    <location>
        <begin position="136"/>
        <end position="233"/>
    </location>
</feature>
<keyword evidence="1" id="KW-1015">Disulfide bond</keyword>
<feature type="signal peptide" evidence="4">
    <location>
        <begin position="1"/>
        <end position="27"/>
    </location>
</feature>
<feature type="compositionally biased region" description="Basic and acidic residues" evidence="2">
    <location>
        <begin position="427"/>
        <end position="446"/>
    </location>
</feature>
<protein>
    <submittedName>
        <fullName evidence="6">Ig-like domain-containing protein</fullName>
    </submittedName>
</protein>
<name>A0A4Y0BN67_ANOFN</name>
<dbReference type="STRING" id="62324.A0A4Y0BN67"/>
<dbReference type="InterPro" id="IPR013783">
    <property type="entry name" value="Ig-like_fold"/>
</dbReference>
<keyword evidence="3" id="KW-0472">Membrane</keyword>
<dbReference type="PROSITE" id="PS50835">
    <property type="entry name" value="IG_LIKE"/>
    <property type="match status" value="1"/>
</dbReference>
<dbReference type="VEuPathDB" id="VectorBase:AFUN2_003521"/>
<keyword evidence="3" id="KW-0812">Transmembrane</keyword>
<reference evidence="6" key="1">
    <citation type="submission" date="2020-05" db="UniProtKB">
        <authorList>
            <consortium name="EnsemblMetazoa"/>
        </authorList>
    </citation>
    <scope>IDENTIFICATION</scope>
    <source>
        <strain evidence="6">FUMOZ</strain>
    </source>
</reference>
<dbReference type="PANTHER" id="PTHR45889:SF8">
    <property type="entry name" value="IG-LIKE DOMAIN-CONTAINING PROTEIN"/>
    <property type="match status" value="1"/>
</dbReference>
<dbReference type="EnsemblMetazoa" id="AFUN020057-RA">
    <property type="protein sequence ID" value="AFUN020057-PA"/>
    <property type="gene ID" value="AFUN020057"/>
</dbReference>
<keyword evidence="3" id="KW-1133">Transmembrane helix</keyword>